<sequence length="587" mass="61929">MGNLGADTLTGGAGNDAFVMGRRFDTPGFRTTGGPTLTDADWILDFTSGEDVIELIGGLTFEELNIFSGNGAYAGNTIIQDKGTGEYLAILQGVNDIIDPVSDFNPPGIADPITPPASLSTLQLFRINEDGTPVTAVNITRTGSSIGEVSVKVLLNGGTAIGGATPLAAPKDYDNSFITVNWADGDKATKTVTIPLHDNTEVDGNKTVNLTLCFPTGDAILGDQNSAFLTIVDNDSGTPNPNPNPTNPPILVLDNDAAIPDDTGIVHFGITTVGTEVVRTLTVKNRGTSDFNLGTLNLPNGFSLVRGFDSPTLAAGTQKDFFVKLNAENTGIFNGTFSFGNNRNPYDFTLRGIVSNLTDSYRLPEIEVRYGTVEILDTDTEAVNFGTTRLGTPIRQTFTITNTGTGSLLLDGWQLPRGFSFVGTLPSAIAPGTSDQITVELDGRIAGNFQGLLGVGTNDADEKSFDFPITGTVTTGQELTAQISNFDLITRTFIQPNEGNTSSSEPSNVDITNSGNTGNSIDSSNNFSQPFAAPARSIDPTIATNLSQGSINYSTFVSFTDPQTLAPMQNMNQSASSFLNASDFRAI</sequence>
<keyword evidence="5" id="KW-0966">Cell projection</keyword>
<evidence type="ECO:0000256" key="3">
    <source>
        <dbReference type="ARBA" id="ARBA00022490"/>
    </source>
</evidence>
<feature type="compositionally biased region" description="Polar residues" evidence="6">
    <location>
        <begin position="496"/>
        <end position="529"/>
    </location>
</feature>
<gene>
    <name evidence="8" type="ORF">MiSe_63740</name>
</gene>
<dbReference type="EMBL" id="BLAY01000126">
    <property type="protein sequence ID" value="GET41562.1"/>
    <property type="molecule type" value="Genomic_DNA"/>
</dbReference>
<evidence type="ECO:0000256" key="6">
    <source>
        <dbReference type="SAM" id="MobiDB-lite"/>
    </source>
</evidence>
<organism evidence="8 9">
    <name type="scientific">Microseira wollei NIES-4236</name>
    <dbReference type="NCBI Taxonomy" id="2530354"/>
    <lineage>
        <taxon>Bacteria</taxon>
        <taxon>Bacillati</taxon>
        <taxon>Cyanobacteriota</taxon>
        <taxon>Cyanophyceae</taxon>
        <taxon>Oscillatoriophycideae</taxon>
        <taxon>Aerosakkonematales</taxon>
        <taxon>Aerosakkonemataceae</taxon>
        <taxon>Microseira</taxon>
    </lineage>
</organism>
<dbReference type="Gene3D" id="2.150.10.10">
    <property type="entry name" value="Serralysin-like metalloprotease, C-terminal"/>
    <property type="match status" value="1"/>
</dbReference>
<evidence type="ECO:0000313" key="8">
    <source>
        <dbReference type="EMBL" id="GET41562.1"/>
    </source>
</evidence>
<proteinExistence type="predicted"/>
<dbReference type="SUPFAM" id="SSF141072">
    <property type="entry name" value="CalX-like"/>
    <property type="match status" value="1"/>
</dbReference>
<dbReference type="Pfam" id="PF22544">
    <property type="entry name" value="HYDIN_VesB_CFA65-like_Ig"/>
    <property type="match status" value="1"/>
</dbReference>
<feature type="region of interest" description="Disordered" evidence="6">
    <location>
        <begin position="496"/>
        <end position="532"/>
    </location>
</feature>
<name>A0AAV3XPM7_9CYAN</name>
<dbReference type="Proteomes" id="UP001050975">
    <property type="component" value="Unassembled WGS sequence"/>
</dbReference>
<reference evidence="8" key="1">
    <citation type="submission" date="2019-10" db="EMBL/GenBank/DDBJ databases">
        <title>Draft genome sequece of Microseira wollei NIES-4236.</title>
        <authorList>
            <person name="Yamaguchi H."/>
            <person name="Suzuki S."/>
            <person name="Kawachi M."/>
        </authorList>
    </citation>
    <scope>NUCLEOTIDE SEQUENCE</scope>
    <source>
        <strain evidence="8">NIES-4236</strain>
    </source>
</reference>
<keyword evidence="3" id="KW-0963">Cytoplasm</keyword>
<keyword evidence="9" id="KW-1185">Reference proteome</keyword>
<dbReference type="InterPro" id="IPR011049">
    <property type="entry name" value="Serralysin-like_metalloprot_C"/>
</dbReference>
<dbReference type="GO" id="GO:0005737">
    <property type="term" value="C:cytoplasm"/>
    <property type="evidence" value="ECO:0007669"/>
    <property type="project" value="UniProtKB-SubCell"/>
</dbReference>
<dbReference type="AlphaFoldDB" id="A0AAV3XPM7"/>
<dbReference type="NCBIfam" id="NF012200">
    <property type="entry name" value="choice_anch_D"/>
    <property type="match status" value="2"/>
</dbReference>
<dbReference type="SUPFAM" id="SSF51120">
    <property type="entry name" value="beta-Roll"/>
    <property type="match status" value="1"/>
</dbReference>
<evidence type="ECO:0000259" key="7">
    <source>
        <dbReference type="Pfam" id="PF22544"/>
    </source>
</evidence>
<evidence type="ECO:0000256" key="1">
    <source>
        <dbReference type="ARBA" id="ARBA00004138"/>
    </source>
</evidence>
<dbReference type="InterPro" id="IPR013783">
    <property type="entry name" value="Ig-like_fold"/>
</dbReference>
<comment type="subcellular location">
    <subcellularLocation>
        <location evidence="1">Cell projection</location>
        <location evidence="1">Cilium</location>
    </subcellularLocation>
    <subcellularLocation>
        <location evidence="2">Cytoplasm</location>
    </subcellularLocation>
</comment>
<evidence type="ECO:0000256" key="4">
    <source>
        <dbReference type="ARBA" id="ARBA00023069"/>
    </source>
</evidence>
<evidence type="ECO:0000256" key="5">
    <source>
        <dbReference type="ARBA" id="ARBA00023273"/>
    </source>
</evidence>
<dbReference type="InterPro" id="IPR053879">
    <property type="entry name" value="HYDIN_VesB_CFA65-like_Ig"/>
</dbReference>
<protein>
    <submittedName>
        <fullName evidence="8">Hemolysin-type calcium-binding region</fullName>
    </submittedName>
</protein>
<evidence type="ECO:0000256" key="2">
    <source>
        <dbReference type="ARBA" id="ARBA00004496"/>
    </source>
</evidence>
<keyword evidence="4" id="KW-0969">Cilium</keyword>
<dbReference type="Gene3D" id="2.60.40.10">
    <property type="entry name" value="Immunoglobulins"/>
    <property type="match status" value="2"/>
</dbReference>
<dbReference type="Gene3D" id="2.60.40.2030">
    <property type="match status" value="1"/>
</dbReference>
<dbReference type="InterPro" id="IPR038081">
    <property type="entry name" value="CalX-like_sf"/>
</dbReference>
<accession>A0AAV3XPM7</accession>
<feature type="domain" description="HYDIN/VesB/CFA65-like Ig-like" evidence="7">
    <location>
        <begin position="375"/>
        <end position="462"/>
    </location>
</feature>
<comment type="caution">
    <text evidence="8">The sequence shown here is derived from an EMBL/GenBank/DDBJ whole genome shotgun (WGS) entry which is preliminary data.</text>
</comment>
<evidence type="ECO:0000313" key="9">
    <source>
        <dbReference type="Proteomes" id="UP001050975"/>
    </source>
</evidence>